<keyword evidence="1" id="KW-0732">Signal</keyword>
<dbReference type="InterPro" id="IPR011042">
    <property type="entry name" value="6-blade_b-propeller_TolB-like"/>
</dbReference>
<dbReference type="RefSeq" id="WP_006982619.1">
    <property type="nucleotide sequence ID" value="NZ_ABVL01000023.1"/>
</dbReference>
<dbReference type="STRING" id="497964.CfE428DRAFT_5298"/>
<reference evidence="2 3" key="1">
    <citation type="journal article" date="2011" name="J. Bacteriol.">
        <title>Genome sequence of Chthoniobacter flavus Ellin428, an aerobic heterotrophic soil bacterium.</title>
        <authorList>
            <person name="Kant R."/>
            <person name="van Passel M.W."/>
            <person name="Palva A."/>
            <person name="Lucas S."/>
            <person name="Lapidus A."/>
            <person name="Glavina Del Rio T."/>
            <person name="Dalin E."/>
            <person name="Tice H."/>
            <person name="Bruce D."/>
            <person name="Goodwin L."/>
            <person name="Pitluck S."/>
            <person name="Larimer F.W."/>
            <person name="Land M.L."/>
            <person name="Hauser L."/>
            <person name="Sangwan P."/>
            <person name="de Vos W.M."/>
            <person name="Janssen P.H."/>
            <person name="Smidt H."/>
        </authorList>
    </citation>
    <scope>NUCLEOTIDE SEQUENCE [LARGE SCALE GENOMIC DNA]</scope>
    <source>
        <strain evidence="2 3">Ellin428</strain>
    </source>
</reference>
<keyword evidence="3" id="KW-1185">Reference proteome</keyword>
<protein>
    <recommendedName>
        <fullName evidence="4">NHL repeat containing protein</fullName>
    </recommendedName>
</protein>
<accession>B4D8Q8</accession>
<dbReference type="SUPFAM" id="SSF63829">
    <property type="entry name" value="Calcium-dependent phosphotriesterase"/>
    <property type="match status" value="1"/>
</dbReference>
<dbReference type="AlphaFoldDB" id="B4D8Q8"/>
<sequence length="844" mass="88238">MNKKITLLIAALCCAATATQGENLTYTTDWVGNSNPTSTSYAGNCARAMWVSPQGIVYTSCNWDENGRNIGIYQNGVTIGKAGGTNQTQGSAITGDATDIFAALASPNSGAVGRYNRTSLAQDLKFTVSTGTGDAITGLADYNGELYISDFPGNRIQVYTTGGVFERGWTITGPGAVAVENGGANVWVAQQSSGKICRFSSTGTAGTVIQMASTSRPSSLYIDSQNRLWVGDQGPDMNIKVYTNLSGTPTLAFTYGDTGGYLNSTTGIMGETGVGRFTRVVGIGGDSAGNMYVLNNPWGGTWDLGRNGETDIHCYDSTSKLLWMIQGLNFEGSAAPDPGTDGVNLYSGDLLFSGSSGAGLLANTVNPFRYPTDPRLNTSSQDRGLHFGQTTTVNGNRILIASGQNPDGFYTYYFNQSTDGYVAIPGTTTFGISGARVRNGFCLDSAGNVWTGLDKTNAIQEYPLTGFNANGSPIWGAAVSTPTPSTMAPLNQLRYLPATDTMILAGGATDWTTIGNRVEVYNSWLAGNRTPNHVITLSRGTAKSMAAAGSYLFVGYYAIPNVDVFSLTTGSLVLTLVSNNNVFTGNDTDSMYSLHAYVRSNGEYMITKDDYNTNKVVIFRWNPTATVTCHTTNVVDPNGHTLVQGTSTANAGQTDQTTFAPAVASAFTNHMGGVVSFDVSGDALTSAPAIAASYGGGTKTLSIGLTAGSALDISPLAPPSGTAGVTNCLTAPDTGSALGDISFTLGSITGGQASEHVTEFAFTYLTETVLNGLTVTVTATFSDQSTSTVTRTVNRNTTSPVYDTFFGFVAPSGTYIVSVALTSNTTRGDTTHIDDVGFVTAVVP</sequence>
<gene>
    <name evidence="2" type="ORF">CfE428DRAFT_5298</name>
</gene>
<dbReference type="eggNOG" id="COG3386">
    <property type="taxonomic scope" value="Bacteria"/>
</dbReference>
<name>B4D8Q8_9BACT</name>
<comment type="caution">
    <text evidence="2">The sequence shown here is derived from an EMBL/GenBank/DDBJ whole genome shotgun (WGS) entry which is preliminary data.</text>
</comment>
<proteinExistence type="predicted"/>
<evidence type="ECO:0008006" key="4">
    <source>
        <dbReference type="Google" id="ProtNLM"/>
    </source>
</evidence>
<organism evidence="2 3">
    <name type="scientific">Chthoniobacter flavus Ellin428</name>
    <dbReference type="NCBI Taxonomy" id="497964"/>
    <lineage>
        <taxon>Bacteria</taxon>
        <taxon>Pseudomonadati</taxon>
        <taxon>Verrucomicrobiota</taxon>
        <taxon>Spartobacteria</taxon>
        <taxon>Chthoniobacterales</taxon>
        <taxon>Chthoniobacteraceae</taxon>
        <taxon>Chthoniobacter</taxon>
    </lineage>
</organism>
<dbReference type="EMBL" id="ABVL01000023">
    <property type="protein sequence ID" value="EDY17116.1"/>
    <property type="molecule type" value="Genomic_DNA"/>
</dbReference>
<dbReference type="Proteomes" id="UP000005824">
    <property type="component" value="Unassembled WGS sequence"/>
</dbReference>
<evidence type="ECO:0000256" key="1">
    <source>
        <dbReference type="SAM" id="SignalP"/>
    </source>
</evidence>
<dbReference type="InParanoid" id="B4D8Q8"/>
<evidence type="ECO:0000313" key="3">
    <source>
        <dbReference type="Proteomes" id="UP000005824"/>
    </source>
</evidence>
<feature type="signal peptide" evidence="1">
    <location>
        <begin position="1"/>
        <end position="20"/>
    </location>
</feature>
<dbReference type="Gene3D" id="2.120.10.30">
    <property type="entry name" value="TolB, C-terminal domain"/>
    <property type="match status" value="1"/>
</dbReference>
<evidence type="ECO:0000313" key="2">
    <source>
        <dbReference type="EMBL" id="EDY17116.1"/>
    </source>
</evidence>
<feature type="chain" id="PRO_5002800647" description="NHL repeat containing protein" evidence="1">
    <location>
        <begin position="21"/>
        <end position="844"/>
    </location>
</feature>